<evidence type="ECO:0000313" key="2">
    <source>
        <dbReference type="EMBL" id="GEO80960.1"/>
    </source>
</evidence>
<organism evidence="2 3">
    <name type="scientific">Pararhodospirillum oryzae</name>
    <dbReference type="NCBI Taxonomy" id="478448"/>
    <lineage>
        <taxon>Bacteria</taxon>
        <taxon>Pseudomonadati</taxon>
        <taxon>Pseudomonadota</taxon>
        <taxon>Alphaproteobacteria</taxon>
        <taxon>Rhodospirillales</taxon>
        <taxon>Rhodospirillaceae</taxon>
        <taxon>Pararhodospirillum</taxon>
    </lineage>
</organism>
<dbReference type="RefSeq" id="WP_170244980.1">
    <property type="nucleotide sequence ID" value="NZ_BJZO01000022.1"/>
</dbReference>
<sequence length="198" mass="21775">MPDTETKSAFAARVGVTPGRVSQLIGQGLPLTEDGKRVRVAEALAWLDRTLSPHQVLAQRRPRPDPPKGGPESQTPLPDPPKGGGESHPPLPDVPEGDYPEARRVHEWHKARRAALEYDRARGRVIDADAARQEAFARARAERDSWMAWIHRVAPILAAELRADEHAVFVALQREVDDHLSWLADTPLAAMGASDGDH</sequence>
<reference evidence="2 3" key="1">
    <citation type="submission" date="2019-07" db="EMBL/GenBank/DDBJ databases">
        <title>Whole genome shotgun sequence of Rhodospirillum oryzae NBRC 107573.</title>
        <authorList>
            <person name="Hosoyama A."/>
            <person name="Uohara A."/>
            <person name="Ohji S."/>
            <person name="Ichikawa N."/>
        </authorList>
    </citation>
    <scope>NUCLEOTIDE SEQUENCE [LARGE SCALE GENOMIC DNA]</scope>
    <source>
        <strain evidence="2 3">NBRC 107573</strain>
    </source>
</reference>
<evidence type="ECO:0008006" key="4">
    <source>
        <dbReference type="Google" id="ProtNLM"/>
    </source>
</evidence>
<gene>
    <name evidence="2" type="ORF">ROR02_10910</name>
</gene>
<evidence type="ECO:0000313" key="3">
    <source>
        <dbReference type="Proteomes" id="UP000321567"/>
    </source>
</evidence>
<evidence type="ECO:0000256" key="1">
    <source>
        <dbReference type="SAM" id="MobiDB-lite"/>
    </source>
</evidence>
<proteinExistence type="predicted"/>
<dbReference type="EMBL" id="BJZO01000022">
    <property type="protein sequence ID" value="GEO80960.1"/>
    <property type="molecule type" value="Genomic_DNA"/>
</dbReference>
<name>A0A512H6E3_9PROT</name>
<dbReference type="Proteomes" id="UP000321567">
    <property type="component" value="Unassembled WGS sequence"/>
</dbReference>
<dbReference type="AlphaFoldDB" id="A0A512H6E3"/>
<feature type="region of interest" description="Disordered" evidence="1">
    <location>
        <begin position="51"/>
        <end position="99"/>
    </location>
</feature>
<comment type="caution">
    <text evidence="2">The sequence shown here is derived from an EMBL/GenBank/DDBJ whole genome shotgun (WGS) entry which is preliminary data.</text>
</comment>
<accession>A0A512H6E3</accession>
<protein>
    <recommendedName>
        <fullName evidence="4">Terminase small subunit</fullName>
    </recommendedName>
</protein>
<keyword evidence="3" id="KW-1185">Reference proteome</keyword>